<keyword evidence="2" id="KW-0732">Signal</keyword>
<evidence type="ECO:0000313" key="4">
    <source>
        <dbReference type="EMBL" id="HIU20626.1"/>
    </source>
</evidence>
<accession>A0A9D1HQ98</accession>
<dbReference type="PROSITE" id="PS51257">
    <property type="entry name" value="PROKAR_LIPOPROTEIN"/>
    <property type="match status" value="1"/>
</dbReference>
<evidence type="ECO:0000313" key="5">
    <source>
        <dbReference type="Proteomes" id="UP000824088"/>
    </source>
</evidence>
<name>A0A9D1HQ98_9FIRM</name>
<gene>
    <name evidence="4" type="ORF">IAD51_00070</name>
</gene>
<evidence type="ECO:0000256" key="2">
    <source>
        <dbReference type="SAM" id="SignalP"/>
    </source>
</evidence>
<keyword evidence="1" id="KW-0378">Hydrolase</keyword>
<dbReference type="AlphaFoldDB" id="A0A9D1HQ98"/>
<dbReference type="Proteomes" id="UP000824088">
    <property type="component" value="Unassembled WGS sequence"/>
</dbReference>
<evidence type="ECO:0000259" key="3">
    <source>
        <dbReference type="Pfam" id="PF03629"/>
    </source>
</evidence>
<dbReference type="PANTHER" id="PTHR31988:SF19">
    <property type="entry name" value="9-O-ACETYL-N-ACETYLNEURAMINIC ACID DEACETYLASE-RELATED"/>
    <property type="match status" value="1"/>
</dbReference>
<dbReference type="EMBL" id="DVMN01000001">
    <property type="protein sequence ID" value="HIU20626.1"/>
    <property type="molecule type" value="Genomic_DNA"/>
</dbReference>
<reference evidence="4" key="1">
    <citation type="submission" date="2020-10" db="EMBL/GenBank/DDBJ databases">
        <authorList>
            <person name="Gilroy R."/>
        </authorList>
    </citation>
    <scope>NUCLEOTIDE SEQUENCE</scope>
    <source>
        <strain evidence="4">1063</strain>
    </source>
</reference>
<reference evidence="4" key="2">
    <citation type="journal article" date="2021" name="PeerJ">
        <title>Extensive microbial diversity within the chicken gut microbiome revealed by metagenomics and culture.</title>
        <authorList>
            <person name="Gilroy R."/>
            <person name="Ravi A."/>
            <person name="Getino M."/>
            <person name="Pursley I."/>
            <person name="Horton D.L."/>
            <person name="Alikhan N.F."/>
            <person name="Baker D."/>
            <person name="Gharbi K."/>
            <person name="Hall N."/>
            <person name="Watson M."/>
            <person name="Adriaenssens E.M."/>
            <person name="Foster-Nyarko E."/>
            <person name="Jarju S."/>
            <person name="Secka A."/>
            <person name="Antonio M."/>
            <person name="Oren A."/>
            <person name="Chaudhuri R.R."/>
            <person name="La Ragione R."/>
            <person name="Hildebrand F."/>
            <person name="Pallen M.J."/>
        </authorList>
    </citation>
    <scope>NUCLEOTIDE SEQUENCE</scope>
    <source>
        <strain evidence="4">1063</strain>
    </source>
</reference>
<dbReference type="Gene3D" id="3.40.50.1110">
    <property type="entry name" value="SGNH hydrolase"/>
    <property type="match status" value="1"/>
</dbReference>
<sequence>MKKIRRLISFMLTVATAAVIAAVFSACSDTGGQNSQQTPDTPVYSNEVQVVVLLGQSNAEGHTWSQYLPRTVGEEKAGEYAEGYDNVFISYACTIAENTSNGEFVPVKLGQGHSVNQFGPEIGIAEKIAELDPEKPVYIIKYAYGATSLTSNWRSPSSKNTGSLYLSAVDYILGQCAKLEDMDLYPEIKAVCWMQGEDDSSSNSYNAYEELERNFVADLRYDLSYYKPADAEIGFIDAGISDCSAWTQYRVINAAKAKLASEDENHIYIDTIAEGLKYNGEPAGAPDIYHFDSASEVKLGHLFARELIANFLETD</sequence>
<evidence type="ECO:0000256" key="1">
    <source>
        <dbReference type="ARBA" id="ARBA00022801"/>
    </source>
</evidence>
<dbReference type="InterPro" id="IPR005181">
    <property type="entry name" value="SASA"/>
</dbReference>
<dbReference type="SUPFAM" id="SSF52266">
    <property type="entry name" value="SGNH hydrolase"/>
    <property type="match status" value="1"/>
</dbReference>
<dbReference type="PANTHER" id="PTHR31988">
    <property type="entry name" value="ESTERASE, PUTATIVE (DUF303)-RELATED"/>
    <property type="match status" value="1"/>
</dbReference>
<feature type="chain" id="PRO_5039644165" description="Sialate O-acetylesterase domain-containing protein" evidence="2">
    <location>
        <begin position="22"/>
        <end position="315"/>
    </location>
</feature>
<protein>
    <recommendedName>
        <fullName evidence="3">Sialate O-acetylesterase domain-containing protein</fullName>
    </recommendedName>
</protein>
<comment type="caution">
    <text evidence="4">The sequence shown here is derived from an EMBL/GenBank/DDBJ whole genome shotgun (WGS) entry which is preliminary data.</text>
</comment>
<dbReference type="GO" id="GO:0016787">
    <property type="term" value="F:hydrolase activity"/>
    <property type="evidence" value="ECO:0007669"/>
    <property type="project" value="UniProtKB-KW"/>
</dbReference>
<dbReference type="InterPro" id="IPR052940">
    <property type="entry name" value="Carb_Esterase_6"/>
</dbReference>
<dbReference type="Pfam" id="PF03629">
    <property type="entry name" value="SASA"/>
    <property type="match status" value="1"/>
</dbReference>
<organism evidence="4 5">
    <name type="scientific">Candidatus Limadaptatus stercorigallinarum</name>
    <dbReference type="NCBI Taxonomy" id="2840845"/>
    <lineage>
        <taxon>Bacteria</taxon>
        <taxon>Bacillati</taxon>
        <taxon>Bacillota</taxon>
        <taxon>Clostridia</taxon>
        <taxon>Eubacteriales</taxon>
        <taxon>Candidatus Limadaptatus</taxon>
    </lineage>
</organism>
<feature type="signal peptide" evidence="2">
    <location>
        <begin position="1"/>
        <end position="21"/>
    </location>
</feature>
<feature type="domain" description="Sialate O-acetylesterase" evidence="3">
    <location>
        <begin position="48"/>
        <end position="308"/>
    </location>
</feature>
<dbReference type="InterPro" id="IPR036514">
    <property type="entry name" value="SGNH_hydro_sf"/>
</dbReference>
<proteinExistence type="predicted"/>